<proteinExistence type="predicted"/>
<feature type="domain" description="Methyltransferase" evidence="1">
    <location>
        <begin position="116"/>
        <end position="202"/>
    </location>
</feature>
<dbReference type="GO" id="GO:0008168">
    <property type="term" value="F:methyltransferase activity"/>
    <property type="evidence" value="ECO:0007669"/>
    <property type="project" value="UniProtKB-KW"/>
</dbReference>
<dbReference type="AlphaFoldDB" id="A0A8H7H641"/>
<protein>
    <submittedName>
        <fullName evidence="2">Methyltransferase domain</fullName>
    </submittedName>
</protein>
<reference evidence="2" key="1">
    <citation type="submission" date="2020-09" db="EMBL/GenBank/DDBJ databases">
        <title>Comparative genome analyses of four rice-infecting Rhizoctonia solani isolates reveal extensive enrichment of homogalacturonan modification genes.</title>
        <authorList>
            <person name="Lee D.-Y."/>
            <person name="Jeon J."/>
            <person name="Kim K.-T."/>
            <person name="Cheong K."/>
            <person name="Song H."/>
            <person name="Choi G."/>
            <person name="Ko J."/>
            <person name="Opiyo S.O."/>
            <person name="Zuo S."/>
            <person name="Madhav S."/>
            <person name="Lee Y.-H."/>
            <person name="Wang G.-L."/>
        </authorList>
    </citation>
    <scope>NUCLEOTIDE SEQUENCE</scope>
    <source>
        <strain evidence="2">AG1-IA YN-7</strain>
    </source>
</reference>
<dbReference type="CDD" id="cd02440">
    <property type="entry name" value="AdoMet_MTases"/>
    <property type="match status" value="1"/>
</dbReference>
<dbReference type="PANTHER" id="PTHR43591">
    <property type="entry name" value="METHYLTRANSFERASE"/>
    <property type="match status" value="1"/>
</dbReference>
<dbReference type="SUPFAM" id="SSF53335">
    <property type="entry name" value="S-adenosyl-L-methionine-dependent methyltransferases"/>
    <property type="match status" value="1"/>
</dbReference>
<dbReference type="Gene3D" id="3.40.50.150">
    <property type="entry name" value="Vaccinia Virus protein VP39"/>
    <property type="match status" value="1"/>
</dbReference>
<dbReference type="InterPro" id="IPR041698">
    <property type="entry name" value="Methyltransf_25"/>
</dbReference>
<dbReference type="PANTHER" id="PTHR43591:SF24">
    <property type="entry name" value="2-METHOXY-6-POLYPRENYL-1,4-BENZOQUINOL METHYLASE, MITOCHONDRIAL"/>
    <property type="match status" value="1"/>
</dbReference>
<sequence length="357" mass="39907">MTRPWAFSVYKDAIGSYIQPSISERTPPASACCWLHFLEMNLTVDVPDVYIRHGRQFHRSGSNYGLPNDERESDRLNDQFQALKLMVVVVVNEGTLGSNYTAPLPQLNSGEGPKDILDVATGTGIWIAREFPQARVVGIDLSKPGLSYRDVPGNASFVVGDVTKQFPFGDASFDVVQMRIAPSIAERISVYKEIHRVLRPEGVIQLVELSPPISRKGHRPPSLDRADQAVARGGHVHKKDQNKPLLDRDGRPAYWSIASQIAPAIRNNPSMWTSVEEKQVAVPIGIWANDEIGQEAGRIMQRQTVELYNGFHPNLIDIGGMAEDEIDQIISELAEDLKDGSKWQLETHYEFVWAMRV</sequence>
<keyword evidence="2" id="KW-0808">Transferase</keyword>
<evidence type="ECO:0000313" key="3">
    <source>
        <dbReference type="Proteomes" id="UP000650582"/>
    </source>
</evidence>
<keyword evidence="2" id="KW-0489">Methyltransferase</keyword>
<dbReference type="Pfam" id="PF13649">
    <property type="entry name" value="Methyltransf_25"/>
    <property type="match status" value="1"/>
</dbReference>
<accession>A0A8H7H641</accession>
<evidence type="ECO:0000259" key="1">
    <source>
        <dbReference type="Pfam" id="PF13649"/>
    </source>
</evidence>
<dbReference type="EMBL" id="JACYCC010000131">
    <property type="protein sequence ID" value="KAF8674239.1"/>
    <property type="molecule type" value="Genomic_DNA"/>
</dbReference>
<dbReference type="GO" id="GO:0032259">
    <property type="term" value="P:methylation"/>
    <property type="evidence" value="ECO:0007669"/>
    <property type="project" value="UniProtKB-KW"/>
</dbReference>
<comment type="caution">
    <text evidence="2">The sequence shown here is derived from an EMBL/GenBank/DDBJ whole genome shotgun (WGS) entry which is preliminary data.</text>
</comment>
<evidence type="ECO:0000313" key="2">
    <source>
        <dbReference type="EMBL" id="KAF8674239.1"/>
    </source>
</evidence>
<gene>
    <name evidence="2" type="ORF">RHS04_07370</name>
</gene>
<dbReference type="InterPro" id="IPR029063">
    <property type="entry name" value="SAM-dependent_MTases_sf"/>
</dbReference>
<dbReference type="Proteomes" id="UP000650582">
    <property type="component" value="Unassembled WGS sequence"/>
</dbReference>
<name>A0A8H7H641_9AGAM</name>
<organism evidence="2 3">
    <name type="scientific">Rhizoctonia solani</name>
    <dbReference type="NCBI Taxonomy" id="456999"/>
    <lineage>
        <taxon>Eukaryota</taxon>
        <taxon>Fungi</taxon>
        <taxon>Dikarya</taxon>
        <taxon>Basidiomycota</taxon>
        <taxon>Agaricomycotina</taxon>
        <taxon>Agaricomycetes</taxon>
        <taxon>Cantharellales</taxon>
        <taxon>Ceratobasidiaceae</taxon>
        <taxon>Rhizoctonia</taxon>
    </lineage>
</organism>